<evidence type="ECO:0000313" key="1">
    <source>
        <dbReference type="EMBL" id="KAF3593747.1"/>
    </source>
</evidence>
<dbReference type="Proteomes" id="UP000266723">
    <property type="component" value="Unassembled WGS sequence"/>
</dbReference>
<protein>
    <submittedName>
        <fullName evidence="1">Uncharacterized protein</fullName>
    </submittedName>
</protein>
<proteinExistence type="predicted"/>
<accession>A0ABQ7E9J9</accession>
<dbReference type="InterPro" id="IPR027277">
    <property type="entry name" value="NadC/ModD"/>
</dbReference>
<evidence type="ECO:0000313" key="2">
    <source>
        <dbReference type="Proteomes" id="UP000266723"/>
    </source>
</evidence>
<dbReference type="Gene3D" id="3.90.1170.20">
    <property type="entry name" value="Quinolinate phosphoribosyl transferase, N-terminal domain"/>
    <property type="match status" value="1"/>
</dbReference>
<dbReference type="InterPro" id="IPR037128">
    <property type="entry name" value="Quinolinate_PRibosylTase_N_sf"/>
</dbReference>
<keyword evidence="2" id="KW-1185">Reference proteome</keyword>
<gene>
    <name evidence="1" type="ORF">DY000_02024894</name>
</gene>
<dbReference type="SUPFAM" id="SSF54675">
    <property type="entry name" value="Nicotinate/Quinolinate PRTase N-terminal domain-like"/>
    <property type="match status" value="1"/>
</dbReference>
<reference evidence="1 2" key="1">
    <citation type="journal article" date="2020" name="BMC Genomics">
        <title>Intraspecific diversification of the crop wild relative Brassica cretica Lam. using demographic model selection.</title>
        <authorList>
            <person name="Kioukis A."/>
            <person name="Michalopoulou V.A."/>
            <person name="Briers L."/>
            <person name="Pirintsos S."/>
            <person name="Studholme D.J."/>
            <person name="Pavlidis P."/>
            <person name="Sarris P.F."/>
        </authorList>
    </citation>
    <scope>NUCLEOTIDE SEQUENCE [LARGE SCALE GENOMIC DNA]</scope>
    <source>
        <strain evidence="2">cv. PFS-1207/04</strain>
    </source>
</reference>
<sequence length="363" mass="40018">MRLHHTTSSQASTFLHRVDRTVFPPLSSQSKLLCKSVGTLNLLTTTPPLRLHHNTSSQASTVLHRVGLTTPIPSLVAGTIVQKCGLASTDRYYITAASPLYYAVSSITVLHKVGTATLSPDLQSSTERLKIPACAVIFRSGIGDVGKGTSLSFWWENWTHCGTLTKAVGPSGVFLKLVRTWKSIKPRAHVKPWADCVRFKGAVPKHAFKFQHVEWTHKDGDYVHKGLKFGKVSRNAHKIVVDERVVLNFVQRKSGIETLTKILFHSFSSNWCGYIHLMNDIVGGLLKGKILGSSNAKCTNNLTGGNGDVDVTMLNDAVELINGGGETEASGNVTIETVGIHQWLRQRIRHRLRQDLVMEIKQD</sequence>
<dbReference type="PANTHER" id="PTHR32179">
    <property type="entry name" value="NICOTINATE-NUCLEOTIDE PYROPHOSPHORYLASE [CARBOXYLATING]"/>
    <property type="match status" value="1"/>
</dbReference>
<comment type="caution">
    <text evidence="1">The sequence shown here is derived from an EMBL/GenBank/DDBJ whole genome shotgun (WGS) entry which is preliminary data.</text>
</comment>
<organism evidence="1 2">
    <name type="scientific">Brassica cretica</name>
    <name type="common">Mustard</name>
    <dbReference type="NCBI Taxonomy" id="69181"/>
    <lineage>
        <taxon>Eukaryota</taxon>
        <taxon>Viridiplantae</taxon>
        <taxon>Streptophyta</taxon>
        <taxon>Embryophyta</taxon>
        <taxon>Tracheophyta</taxon>
        <taxon>Spermatophyta</taxon>
        <taxon>Magnoliopsida</taxon>
        <taxon>eudicotyledons</taxon>
        <taxon>Gunneridae</taxon>
        <taxon>Pentapetalae</taxon>
        <taxon>rosids</taxon>
        <taxon>malvids</taxon>
        <taxon>Brassicales</taxon>
        <taxon>Brassicaceae</taxon>
        <taxon>Brassiceae</taxon>
        <taxon>Brassica</taxon>
    </lineage>
</organism>
<dbReference type="EMBL" id="QGKV02000299">
    <property type="protein sequence ID" value="KAF3593747.1"/>
    <property type="molecule type" value="Genomic_DNA"/>
</dbReference>
<name>A0ABQ7E9J9_BRACR</name>
<dbReference type="PANTHER" id="PTHR32179:SF3">
    <property type="entry name" value="NICOTINATE-NUCLEOTIDE PYROPHOSPHORYLASE [CARBOXYLATING]"/>
    <property type="match status" value="1"/>
</dbReference>